<dbReference type="Gene3D" id="2.40.50.140">
    <property type="entry name" value="Nucleic acid-binding proteins"/>
    <property type="match status" value="1"/>
</dbReference>
<keyword evidence="5" id="KW-0699">rRNA-binding</keyword>
<dbReference type="FunFam" id="4.10.950.10:FF:000001">
    <property type="entry name" value="50S ribosomal protein L2"/>
    <property type="match status" value="1"/>
</dbReference>
<reference evidence="10" key="1">
    <citation type="submission" date="2017-01" db="EMBL/GenBank/DDBJ databases">
        <authorList>
            <person name="Varghese N."/>
            <person name="Submissions S."/>
        </authorList>
    </citation>
    <scope>NUCLEOTIDE SEQUENCE [LARGE SCALE GENOMIC DNA]</scope>
    <source>
        <strain evidence="10">ASpG1</strain>
    </source>
</reference>
<dbReference type="InterPro" id="IPR002171">
    <property type="entry name" value="Ribosomal_uL2"/>
</dbReference>
<evidence type="ECO:0000256" key="1">
    <source>
        <dbReference type="ARBA" id="ARBA00005636"/>
    </source>
</evidence>
<organism evidence="9 10">
    <name type="scientific">Alkalispirochaeta americana</name>
    <dbReference type="NCBI Taxonomy" id="159291"/>
    <lineage>
        <taxon>Bacteria</taxon>
        <taxon>Pseudomonadati</taxon>
        <taxon>Spirochaetota</taxon>
        <taxon>Spirochaetia</taxon>
        <taxon>Spirochaetales</taxon>
        <taxon>Spirochaetaceae</taxon>
        <taxon>Alkalispirochaeta</taxon>
    </lineage>
</organism>
<evidence type="ECO:0000256" key="5">
    <source>
        <dbReference type="HAMAP-Rule" id="MF_01320"/>
    </source>
</evidence>
<feature type="region of interest" description="Disordered" evidence="6">
    <location>
        <begin position="224"/>
        <end position="275"/>
    </location>
</feature>
<dbReference type="SMART" id="SM01382">
    <property type="entry name" value="Ribosomal_L2_C"/>
    <property type="match status" value="1"/>
</dbReference>
<dbReference type="FunFam" id="2.40.50.140:FF:000003">
    <property type="entry name" value="50S ribosomal protein L2"/>
    <property type="match status" value="1"/>
</dbReference>
<gene>
    <name evidence="5" type="primary">rplB</name>
    <name evidence="9" type="ORF">SAMN05920897_101255</name>
</gene>
<dbReference type="Pfam" id="PF03947">
    <property type="entry name" value="Ribosomal_L2_C"/>
    <property type="match status" value="1"/>
</dbReference>
<dbReference type="RefSeq" id="WP_076487470.1">
    <property type="nucleotide sequence ID" value="NZ_FTMS01000001.1"/>
</dbReference>
<feature type="domain" description="Large ribosomal subunit protein uL2 C-terminal" evidence="7">
    <location>
        <begin position="125"/>
        <end position="253"/>
    </location>
</feature>
<evidence type="ECO:0000256" key="4">
    <source>
        <dbReference type="ARBA" id="ARBA00035242"/>
    </source>
</evidence>
<evidence type="ECO:0000256" key="2">
    <source>
        <dbReference type="ARBA" id="ARBA00022980"/>
    </source>
</evidence>
<dbReference type="SUPFAM" id="SSF50249">
    <property type="entry name" value="Nucleic acid-binding proteins"/>
    <property type="match status" value="1"/>
</dbReference>
<dbReference type="AlphaFoldDB" id="A0A1N6NH22"/>
<dbReference type="InterPro" id="IPR022671">
    <property type="entry name" value="Ribosomal_uL2_CS"/>
</dbReference>
<evidence type="ECO:0000256" key="3">
    <source>
        <dbReference type="ARBA" id="ARBA00023274"/>
    </source>
</evidence>
<dbReference type="GO" id="GO:0016740">
    <property type="term" value="F:transferase activity"/>
    <property type="evidence" value="ECO:0007669"/>
    <property type="project" value="InterPro"/>
</dbReference>
<protein>
    <recommendedName>
        <fullName evidence="4 5">Large ribosomal subunit protein uL2</fullName>
    </recommendedName>
</protein>
<dbReference type="Proteomes" id="UP000186400">
    <property type="component" value="Unassembled WGS sequence"/>
</dbReference>
<dbReference type="NCBIfam" id="TIGR01171">
    <property type="entry name" value="rplB_bact"/>
    <property type="match status" value="1"/>
</dbReference>
<keyword evidence="3 5" id="KW-0687">Ribonucleoprotein</keyword>
<keyword evidence="10" id="KW-1185">Reference proteome</keyword>
<dbReference type="EMBL" id="FTMS01000001">
    <property type="protein sequence ID" value="SIP91374.1"/>
    <property type="molecule type" value="Genomic_DNA"/>
</dbReference>
<dbReference type="GO" id="GO:0019843">
    <property type="term" value="F:rRNA binding"/>
    <property type="evidence" value="ECO:0007669"/>
    <property type="project" value="UniProtKB-UniRule"/>
</dbReference>
<dbReference type="InterPro" id="IPR022669">
    <property type="entry name" value="Ribosomal_uL2_C"/>
</dbReference>
<dbReference type="InterPro" id="IPR008991">
    <property type="entry name" value="Translation_prot_SH3-like_sf"/>
</dbReference>
<dbReference type="STRING" id="159291.SAMN05920897_101255"/>
<dbReference type="OrthoDB" id="9778722at2"/>
<dbReference type="PANTHER" id="PTHR13691">
    <property type="entry name" value="RIBOSOMAL PROTEIN L2"/>
    <property type="match status" value="1"/>
</dbReference>
<dbReference type="Gene3D" id="2.30.30.30">
    <property type="match status" value="1"/>
</dbReference>
<evidence type="ECO:0000259" key="7">
    <source>
        <dbReference type="SMART" id="SM01382"/>
    </source>
</evidence>
<dbReference type="GO" id="GO:0015934">
    <property type="term" value="C:large ribosomal subunit"/>
    <property type="evidence" value="ECO:0007669"/>
    <property type="project" value="InterPro"/>
</dbReference>
<dbReference type="PIRSF" id="PIRSF002158">
    <property type="entry name" value="Ribosomal_L2"/>
    <property type="match status" value="1"/>
</dbReference>
<dbReference type="GO" id="GO:0002181">
    <property type="term" value="P:cytoplasmic translation"/>
    <property type="evidence" value="ECO:0007669"/>
    <property type="project" value="TreeGrafter"/>
</dbReference>
<dbReference type="InterPro" id="IPR014722">
    <property type="entry name" value="Rib_uL2_dom2"/>
</dbReference>
<keyword evidence="5" id="KW-0694">RNA-binding</keyword>
<keyword evidence="2 5" id="KW-0689">Ribosomal protein</keyword>
<dbReference type="InterPro" id="IPR012340">
    <property type="entry name" value="NA-bd_OB-fold"/>
</dbReference>
<evidence type="ECO:0000259" key="8">
    <source>
        <dbReference type="SMART" id="SM01383"/>
    </source>
</evidence>
<feature type="compositionally biased region" description="Basic and acidic residues" evidence="6">
    <location>
        <begin position="23"/>
        <end position="34"/>
    </location>
</feature>
<feature type="region of interest" description="Disordered" evidence="6">
    <location>
        <begin position="23"/>
        <end position="45"/>
    </location>
</feature>
<dbReference type="SUPFAM" id="SSF50104">
    <property type="entry name" value="Translation proteins SH3-like domain"/>
    <property type="match status" value="1"/>
</dbReference>
<comment type="function">
    <text evidence="5">One of the primary rRNA binding proteins. Required for association of the 30S and 50S subunits to form the 70S ribosome, for tRNA binding and peptide bond formation. It has been suggested to have peptidyltransferase activity; this is somewhat controversial. Makes several contacts with the 16S rRNA in the 70S ribosome.</text>
</comment>
<dbReference type="FunFam" id="2.30.30.30:FF:000001">
    <property type="entry name" value="50S ribosomal protein L2"/>
    <property type="match status" value="1"/>
</dbReference>
<evidence type="ECO:0000313" key="9">
    <source>
        <dbReference type="EMBL" id="SIP91374.1"/>
    </source>
</evidence>
<comment type="subunit">
    <text evidence="5">Part of the 50S ribosomal subunit. Forms a bridge to the 30S subunit in the 70S ribosome.</text>
</comment>
<dbReference type="PROSITE" id="PS00467">
    <property type="entry name" value="RIBOSOMAL_L2"/>
    <property type="match status" value="1"/>
</dbReference>
<dbReference type="PANTHER" id="PTHR13691:SF5">
    <property type="entry name" value="LARGE RIBOSOMAL SUBUNIT PROTEIN UL2M"/>
    <property type="match status" value="1"/>
</dbReference>
<dbReference type="HAMAP" id="MF_01320_B">
    <property type="entry name" value="Ribosomal_uL2_B"/>
    <property type="match status" value="1"/>
</dbReference>
<dbReference type="InterPro" id="IPR014726">
    <property type="entry name" value="Ribosomal_uL2_dom3"/>
</dbReference>
<dbReference type="Gene3D" id="4.10.950.10">
    <property type="entry name" value="Ribosomal protein L2, domain 3"/>
    <property type="match status" value="1"/>
</dbReference>
<feature type="domain" description="Large ribosomal subunit protein uL2 RNA-binding" evidence="8">
    <location>
        <begin position="43"/>
        <end position="119"/>
    </location>
</feature>
<comment type="similarity">
    <text evidence="1 5">Belongs to the universal ribosomal protein uL2 family.</text>
</comment>
<dbReference type="Pfam" id="PF00181">
    <property type="entry name" value="Ribosomal_L2_N"/>
    <property type="match status" value="1"/>
</dbReference>
<proteinExistence type="inferred from homology"/>
<evidence type="ECO:0000256" key="6">
    <source>
        <dbReference type="SAM" id="MobiDB-lite"/>
    </source>
</evidence>
<dbReference type="InterPro" id="IPR022666">
    <property type="entry name" value="Ribosomal_uL2_RNA-bd_dom"/>
</dbReference>
<dbReference type="GO" id="GO:0003735">
    <property type="term" value="F:structural constituent of ribosome"/>
    <property type="evidence" value="ECO:0007669"/>
    <property type="project" value="InterPro"/>
</dbReference>
<dbReference type="SMART" id="SM01383">
    <property type="entry name" value="Ribosomal_L2"/>
    <property type="match status" value="1"/>
</dbReference>
<dbReference type="InterPro" id="IPR005880">
    <property type="entry name" value="Ribosomal_uL2_bac/org-type"/>
</dbReference>
<feature type="compositionally biased region" description="Basic residues" evidence="6">
    <location>
        <begin position="257"/>
        <end position="275"/>
    </location>
</feature>
<evidence type="ECO:0000313" key="10">
    <source>
        <dbReference type="Proteomes" id="UP000186400"/>
    </source>
</evidence>
<accession>A0A1N6NH22</accession>
<sequence>MAIKTYKPITPGLRFKTTLKNDGVTEGKAPERSLTKGTSFKAGRDTNGRISVRRKGGRHKRRYREIDFKRDKMNVPAVVKAIEYDPNRSANIALLCYADGEKRYILAPRGLQQGQTVVSGQKVSPDVGNCMALENIPLGTVVHNVELQLGKGGQLARSAGTSATIAAADGDYVTVKLPSGEMRMIFRRCRATVGSVGNEDHMNVTLGKAGRARWLGRRPKVRGVVMNPVDHPHGGGEGRTSGGRHPVSPWGVPTKGYKTRKKRKTSGNFIVKKRK</sequence>
<name>A0A1N6NH22_9SPIO</name>